<sequence length="40" mass="4813">MEQMGMTDTQWKDVLKMLLEILENEDKEKAIEFIRSLLNK</sequence>
<dbReference type="AlphaFoldDB" id="A0AAE3VCC3"/>
<dbReference type="EMBL" id="JAUSTO010000034">
    <property type="protein sequence ID" value="MDQ0153688.1"/>
    <property type="molecule type" value="Genomic_DNA"/>
</dbReference>
<evidence type="ECO:0000313" key="2">
    <source>
        <dbReference type="Proteomes" id="UP001241537"/>
    </source>
</evidence>
<name>A0AAE3VCC3_9FIRM</name>
<evidence type="ECO:0000313" key="1">
    <source>
        <dbReference type="EMBL" id="MDQ0153688.1"/>
    </source>
</evidence>
<gene>
    <name evidence="1" type="ORF">J2S20_002410</name>
</gene>
<reference evidence="1" key="1">
    <citation type="submission" date="2023-07" db="EMBL/GenBank/DDBJ databases">
        <title>Genomic Encyclopedia of Type Strains, Phase IV (KMG-IV): sequencing the most valuable type-strain genomes for metagenomic binning, comparative biology and taxonomic classification.</title>
        <authorList>
            <person name="Goeker M."/>
        </authorList>
    </citation>
    <scope>NUCLEOTIDE SEQUENCE</scope>
    <source>
        <strain evidence="1">DSM 19659</strain>
    </source>
</reference>
<accession>A0AAE3VCC3</accession>
<dbReference type="RefSeq" id="WP_307255567.1">
    <property type="nucleotide sequence ID" value="NZ_JAUSTO010000034.1"/>
</dbReference>
<organism evidence="1 2">
    <name type="scientific">Moryella indoligenes</name>
    <dbReference type="NCBI Taxonomy" id="371674"/>
    <lineage>
        <taxon>Bacteria</taxon>
        <taxon>Bacillati</taxon>
        <taxon>Bacillota</taxon>
        <taxon>Clostridia</taxon>
        <taxon>Lachnospirales</taxon>
        <taxon>Lachnospiraceae</taxon>
        <taxon>Moryella</taxon>
    </lineage>
</organism>
<dbReference type="Proteomes" id="UP001241537">
    <property type="component" value="Unassembled WGS sequence"/>
</dbReference>
<comment type="caution">
    <text evidence="1">The sequence shown here is derived from an EMBL/GenBank/DDBJ whole genome shotgun (WGS) entry which is preliminary data.</text>
</comment>
<protein>
    <submittedName>
        <fullName evidence="1">Uncharacterized protein</fullName>
    </submittedName>
</protein>
<keyword evidence="2" id="KW-1185">Reference proteome</keyword>
<proteinExistence type="predicted"/>